<keyword evidence="1" id="KW-0732">Signal</keyword>
<evidence type="ECO:0000313" key="2">
    <source>
        <dbReference type="EMBL" id="SDZ74473.1"/>
    </source>
</evidence>
<gene>
    <name evidence="2" type="ORF">SAMN05421540_101120</name>
</gene>
<dbReference type="RefSeq" id="WP_143521305.1">
    <property type="nucleotide sequence ID" value="NZ_FNQF01000001.1"/>
</dbReference>
<evidence type="ECO:0000313" key="3">
    <source>
        <dbReference type="Proteomes" id="UP000198820"/>
    </source>
</evidence>
<organism evidence="2 3">
    <name type="scientific">Psychroflexus halocasei</name>
    <dbReference type="NCBI Taxonomy" id="908615"/>
    <lineage>
        <taxon>Bacteria</taxon>
        <taxon>Pseudomonadati</taxon>
        <taxon>Bacteroidota</taxon>
        <taxon>Flavobacteriia</taxon>
        <taxon>Flavobacteriales</taxon>
        <taxon>Flavobacteriaceae</taxon>
        <taxon>Psychroflexus</taxon>
    </lineage>
</organism>
<reference evidence="2 3" key="1">
    <citation type="submission" date="2016-10" db="EMBL/GenBank/DDBJ databases">
        <authorList>
            <person name="de Groot N.N."/>
        </authorList>
    </citation>
    <scope>NUCLEOTIDE SEQUENCE [LARGE SCALE GENOMIC DNA]</scope>
    <source>
        <strain evidence="2 3">DSM 23581</strain>
    </source>
</reference>
<feature type="chain" id="PRO_5011702338" evidence="1">
    <location>
        <begin position="19"/>
        <end position="250"/>
    </location>
</feature>
<sequence length="250" mass="28670">MKKLFLLIIVTLSMGLQAQEFDENKISVIVPMKFDFVNEKNQYNLNILARVLLKEAGFNVYMDVEEKPLKLQSEPCLSLRFQLGEIDSFMRKRLQFKLIDCAGNTVYTSEVGQSNSKPFKEAYPEALRSSFQGFTSKDVSSDRITGMLVKPKSVEEPEVEAEDKFSDKIIFKFAGQTYWMIEKSEDHFVIYLASSLNKFAELEPADKGSYIYKSGDLLGAAYFTSKGDLKVEYRDQDLDEVQTLNFNRVE</sequence>
<evidence type="ECO:0000256" key="1">
    <source>
        <dbReference type="SAM" id="SignalP"/>
    </source>
</evidence>
<proteinExistence type="predicted"/>
<name>A0A1H3VI44_9FLAO</name>
<dbReference type="STRING" id="908615.SAMN05421540_101120"/>
<dbReference type="Proteomes" id="UP000198820">
    <property type="component" value="Unassembled WGS sequence"/>
</dbReference>
<protein>
    <submittedName>
        <fullName evidence="2">Uncharacterized protein</fullName>
    </submittedName>
</protein>
<dbReference type="AlphaFoldDB" id="A0A1H3VI44"/>
<dbReference type="EMBL" id="FNQF01000001">
    <property type="protein sequence ID" value="SDZ74473.1"/>
    <property type="molecule type" value="Genomic_DNA"/>
</dbReference>
<accession>A0A1H3VI44</accession>
<keyword evidence="3" id="KW-1185">Reference proteome</keyword>
<feature type="signal peptide" evidence="1">
    <location>
        <begin position="1"/>
        <end position="18"/>
    </location>
</feature>